<evidence type="ECO:0000313" key="7">
    <source>
        <dbReference type="Proteomes" id="UP000053127"/>
    </source>
</evidence>
<proteinExistence type="predicted"/>
<organism evidence="6 7">
    <name type="scientific">Streptomyces yokosukanensis</name>
    <dbReference type="NCBI Taxonomy" id="67386"/>
    <lineage>
        <taxon>Bacteria</taxon>
        <taxon>Bacillati</taxon>
        <taxon>Actinomycetota</taxon>
        <taxon>Actinomycetes</taxon>
        <taxon>Kitasatosporales</taxon>
        <taxon>Streptomycetaceae</taxon>
        <taxon>Streptomyces</taxon>
    </lineage>
</organism>
<keyword evidence="3" id="KW-0804">Transcription</keyword>
<dbReference type="RefSeq" id="WP_067115267.1">
    <property type="nucleotide sequence ID" value="NZ_JBFACD010000001.1"/>
</dbReference>
<protein>
    <submittedName>
        <fullName evidence="6">Transcriptional regulator</fullName>
    </submittedName>
</protein>
<dbReference type="Proteomes" id="UP000053127">
    <property type="component" value="Unassembled WGS sequence"/>
</dbReference>
<dbReference type="AlphaFoldDB" id="A0A124HHH8"/>
<evidence type="ECO:0000256" key="3">
    <source>
        <dbReference type="ARBA" id="ARBA00023163"/>
    </source>
</evidence>
<feature type="DNA-binding region" description="H-T-H motif" evidence="4">
    <location>
        <begin position="56"/>
        <end position="75"/>
    </location>
</feature>
<dbReference type="InterPro" id="IPR036271">
    <property type="entry name" value="Tet_transcr_reg_TetR-rel_C_sf"/>
</dbReference>
<dbReference type="GO" id="GO:0003677">
    <property type="term" value="F:DNA binding"/>
    <property type="evidence" value="ECO:0007669"/>
    <property type="project" value="UniProtKB-UniRule"/>
</dbReference>
<dbReference type="EMBL" id="LMWN01000001">
    <property type="protein sequence ID" value="KUN10197.1"/>
    <property type="molecule type" value="Genomic_DNA"/>
</dbReference>
<evidence type="ECO:0000256" key="4">
    <source>
        <dbReference type="PROSITE-ProRule" id="PRU00335"/>
    </source>
</evidence>
<dbReference type="STRING" id="67386.AQI95_00115"/>
<name>A0A124HHH8_9ACTN</name>
<dbReference type="PANTHER" id="PTHR47506">
    <property type="entry name" value="TRANSCRIPTIONAL REGULATORY PROTEIN"/>
    <property type="match status" value="1"/>
</dbReference>
<sequence length="221" mass="23643">MESERHGPERDTGRGVLGAEGPEVTDLRLVRGARARQRVARHAVDIASLDGLDGLSIGRLATDLGLSKSGVQTLFGTKENLQLAAAESAHREFEQAVVRPARSAPAGAARLRALTEHWIAYAQAPLFTGGCFWSANLPAYDSRPGAVRDALLAHRDAWLKLIDEQLRRAVGDGDSAPLDAELAAFQMDAVCNAANIAMRLGDDGAAGKVRRVVEGFLRDAR</sequence>
<evidence type="ECO:0000256" key="1">
    <source>
        <dbReference type="ARBA" id="ARBA00023015"/>
    </source>
</evidence>
<evidence type="ECO:0000256" key="2">
    <source>
        <dbReference type="ARBA" id="ARBA00023125"/>
    </source>
</evidence>
<gene>
    <name evidence="6" type="ORF">AQI95_00115</name>
</gene>
<dbReference type="Gene3D" id="1.10.357.10">
    <property type="entry name" value="Tetracycline Repressor, domain 2"/>
    <property type="match status" value="1"/>
</dbReference>
<reference evidence="6 7" key="1">
    <citation type="submission" date="2015-10" db="EMBL/GenBank/DDBJ databases">
        <title>Draft genome sequence of Streptomyces yokosukanensis DSM 40224, type strain for the species Streptomyces yokosukanensis.</title>
        <authorList>
            <person name="Ruckert C."/>
            <person name="Winkler A."/>
            <person name="Kalinowski J."/>
            <person name="Kampfer P."/>
            <person name="Glaeser S."/>
        </authorList>
    </citation>
    <scope>NUCLEOTIDE SEQUENCE [LARGE SCALE GENOMIC DNA]</scope>
    <source>
        <strain evidence="6 7">DSM 40224</strain>
    </source>
</reference>
<dbReference type="Gene3D" id="1.10.10.60">
    <property type="entry name" value="Homeodomain-like"/>
    <property type="match status" value="1"/>
</dbReference>
<dbReference type="SUPFAM" id="SSF48498">
    <property type="entry name" value="Tetracyclin repressor-like, C-terminal domain"/>
    <property type="match status" value="1"/>
</dbReference>
<comment type="caution">
    <text evidence="6">The sequence shown here is derived from an EMBL/GenBank/DDBJ whole genome shotgun (WGS) entry which is preliminary data.</text>
</comment>
<dbReference type="Pfam" id="PF16925">
    <property type="entry name" value="TetR_C_13"/>
    <property type="match status" value="1"/>
</dbReference>
<dbReference type="InterPro" id="IPR009057">
    <property type="entry name" value="Homeodomain-like_sf"/>
</dbReference>
<feature type="domain" description="HTH tetR-type" evidence="5">
    <location>
        <begin position="33"/>
        <end position="93"/>
    </location>
</feature>
<evidence type="ECO:0000259" key="5">
    <source>
        <dbReference type="PROSITE" id="PS50977"/>
    </source>
</evidence>
<dbReference type="PANTHER" id="PTHR47506:SF6">
    <property type="entry name" value="HTH-TYPE TRANSCRIPTIONAL REPRESSOR NEMR"/>
    <property type="match status" value="1"/>
</dbReference>
<dbReference type="InterPro" id="IPR011075">
    <property type="entry name" value="TetR_C"/>
</dbReference>
<evidence type="ECO:0000313" key="6">
    <source>
        <dbReference type="EMBL" id="KUN10197.1"/>
    </source>
</evidence>
<accession>A0A124HHH8</accession>
<keyword evidence="1" id="KW-0805">Transcription regulation</keyword>
<dbReference type="PROSITE" id="PS50977">
    <property type="entry name" value="HTH_TETR_2"/>
    <property type="match status" value="1"/>
</dbReference>
<keyword evidence="2 4" id="KW-0238">DNA-binding</keyword>
<keyword evidence="7" id="KW-1185">Reference proteome</keyword>
<dbReference type="InterPro" id="IPR001647">
    <property type="entry name" value="HTH_TetR"/>
</dbReference>
<dbReference type="SUPFAM" id="SSF46689">
    <property type="entry name" value="Homeodomain-like"/>
    <property type="match status" value="1"/>
</dbReference>